<name>A0ABU7MXK3_9ACTN</name>
<evidence type="ECO:0000256" key="1">
    <source>
        <dbReference type="ARBA" id="ARBA00002286"/>
    </source>
</evidence>
<organism evidence="4 5">
    <name type="scientific">Gordonia prachuapensis</name>
    <dbReference type="NCBI Taxonomy" id="3115651"/>
    <lineage>
        <taxon>Bacteria</taxon>
        <taxon>Bacillati</taxon>
        <taxon>Actinomycetota</taxon>
        <taxon>Actinomycetes</taxon>
        <taxon>Mycobacteriales</taxon>
        <taxon>Gordoniaceae</taxon>
        <taxon>Gordonia</taxon>
    </lineage>
</organism>
<protein>
    <submittedName>
        <fullName evidence="4">IS3 family transposase</fullName>
    </submittedName>
</protein>
<dbReference type="PANTHER" id="PTHR46889:SF5">
    <property type="entry name" value="INTEGRASE PROTEIN"/>
    <property type="match status" value="1"/>
</dbReference>
<dbReference type="InterPro" id="IPR050900">
    <property type="entry name" value="Transposase_IS3/IS150/IS904"/>
</dbReference>
<dbReference type="Pfam" id="PF01527">
    <property type="entry name" value="HTH_Tnp_1"/>
    <property type="match status" value="1"/>
</dbReference>
<dbReference type="InterPro" id="IPR001584">
    <property type="entry name" value="Integrase_cat-core"/>
</dbReference>
<dbReference type="InterPro" id="IPR012337">
    <property type="entry name" value="RNaseH-like_sf"/>
</dbReference>
<dbReference type="SUPFAM" id="SSF46689">
    <property type="entry name" value="Homeodomain-like"/>
    <property type="match status" value="1"/>
</dbReference>
<dbReference type="NCBIfam" id="NF033516">
    <property type="entry name" value="transpos_IS3"/>
    <property type="match status" value="1"/>
</dbReference>
<gene>
    <name evidence="4" type="ORF">V1Y59_17995</name>
</gene>
<dbReference type="RefSeq" id="WP_330506320.1">
    <property type="nucleotide sequence ID" value="NZ_JAZDUE010000016.1"/>
</dbReference>
<dbReference type="PROSITE" id="PS50994">
    <property type="entry name" value="INTEGRASE"/>
    <property type="match status" value="1"/>
</dbReference>
<evidence type="ECO:0000259" key="3">
    <source>
        <dbReference type="PROSITE" id="PS50994"/>
    </source>
</evidence>
<dbReference type="EMBL" id="JAZDUE010000016">
    <property type="protein sequence ID" value="MEE4024983.1"/>
    <property type="molecule type" value="Genomic_DNA"/>
</dbReference>
<keyword evidence="2" id="KW-0175">Coiled coil</keyword>
<dbReference type="InterPro" id="IPR025948">
    <property type="entry name" value="HTH-like_dom"/>
</dbReference>
<comment type="function">
    <text evidence="1">Involved in the transposition of the insertion sequence.</text>
</comment>
<dbReference type="InterPro" id="IPR036388">
    <property type="entry name" value="WH-like_DNA-bd_sf"/>
</dbReference>
<dbReference type="InterPro" id="IPR036397">
    <property type="entry name" value="RNaseH_sf"/>
</dbReference>
<dbReference type="InterPro" id="IPR002514">
    <property type="entry name" value="Transposase_8"/>
</dbReference>
<evidence type="ECO:0000313" key="4">
    <source>
        <dbReference type="EMBL" id="MEE4024983.1"/>
    </source>
</evidence>
<dbReference type="PANTHER" id="PTHR46889">
    <property type="entry name" value="TRANSPOSASE INSF FOR INSERTION SEQUENCE IS3B-RELATED"/>
    <property type="match status" value="1"/>
</dbReference>
<reference evidence="4 5" key="1">
    <citation type="submission" date="2024-01" db="EMBL/GenBank/DDBJ databases">
        <title>Draft genome sequence of Gordonia sp. PKS22-38.</title>
        <authorList>
            <person name="Suphannarot A."/>
            <person name="Mingma R."/>
        </authorList>
    </citation>
    <scope>NUCLEOTIDE SEQUENCE [LARGE SCALE GENOMIC DNA]</scope>
    <source>
        <strain evidence="4 5">PKS22-38</strain>
    </source>
</reference>
<sequence>MPRQYPPEFRQRCVRMLETALEADVELSEFEAIRQVAGRQKIAEETLRRWRRKAQVDAGQRRGTSSDEHAEIRRLKKRVAELEQTNELLKSASAFFAGGTRPAHDEMIAFIDTHRDHFGVEFICRTLRAAGVGFLTSRGYRAAKARTISARAQRDAQLIEVISTIHADNFSVYGVKKMHAALRRAGHDVGRERTRRLMRCAGVQGVQRAAKVFTTRPDPIASVPADRVNRRFQADQPNRLWVVDITYVRTWQGFAYTAFVTDACTRMIVGWQVASTMRTEDLPLQAFNHAVWQSGTDLSGLTHHSDRGSQYLSLTYTDRLIELGIIPSVGTVGDSYDNALAESVNAAYKTELIRHRRPWRTVEQVELATCEWVCWYNHQRLHEALGYRTPAEYEATFTGTSHIRETAVPALAPT</sequence>
<evidence type="ECO:0000256" key="2">
    <source>
        <dbReference type="SAM" id="Coils"/>
    </source>
</evidence>
<dbReference type="Pfam" id="PF00665">
    <property type="entry name" value="rve"/>
    <property type="match status" value="1"/>
</dbReference>
<dbReference type="InterPro" id="IPR009057">
    <property type="entry name" value="Homeodomain-like_sf"/>
</dbReference>
<dbReference type="Pfam" id="PF13276">
    <property type="entry name" value="HTH_21"/>
    <property type="match status" value="1"/>
</dbReference>
<feature type="domain" description="Integrase catalytic" evidence="3">
    <location>
        <begin position="233"/>
        <end position="398"/>
    </location>
</feature>
<dbReference type="Pfam" id="PF13333">
    <property type="entry name" value="rve_2"/>
    <property type="match status" value="1"/>
</dbReference>
<dbReference type="InterPro" id="IPR048020">
    <property type="entry name" value="Transpos_IS3"/>
</dbReference>
<dbReference type="Gene3D" id="3.30.420.10">
    <property type="entry name" value="Ribonuclease H-like superfamily/Ribonuclease H"/>
    <property type="match status" value="1"/>
</dbReference>
<dbReference type="Gene3D" id="1.10.10.10">
    <property type="entry name" value="Winged helix-like DNA-binding domain superfamily/Winged helix DNA-binding domain"/>
    <property type="match status" value="1"/>
</dbReference>
<dbReference type="SUPFAM" id="SSF53098">
    <property type="entry name" value="Ribonuclease H-like"/>
    <property type="match status" value="1"/>
</dbReference>
<feature type="coiled-coil region" evidence="2">
    <location>
        <begin position="65"/>
        <end position="92"/>
    </location>
</feature>
<comment type="caution">
    <text evidence="4">The sequence shown here is derived from an EMBL/GenBank/DDBJ whole genome shotgun (WGS) entry which is preliminary data.</text>
</comment>
<keyword evidence="5" id="KW-1185">Reference proteome</keyword>
<dbReference type="Proteomes" id="UP001335729">
    <property type="component" value="Unassembled WGS sequence"/>
</dbReference>
<accession>A0ABU7MXK3</accession>
<evidence type="ECO:0000313" key="5">
    <source>
        <dbReference type="Proteomes" id="UP001335729"/>
    </source>
</evidence>
<proteinExistence type="predicted"/>